<dbReference type="SUPFAM" id="SSF48452">
    <property type="entry name" value="TPR-like"/>
    <property type="match status" value="1"/>
</dbReference>
<comment type="similarity">
    <text evidence="1">Belongs to the LcrH/SycD chaperone family.</text>
</comment>
<dbReference type="InterPro" id="IPR016379">
    <property type="entry name" value="T3SS_Ca_resp_chp_LcrH/SycD_sub"/>
</dbReference>
<dbReference type="InterPro" id="IPR011990">
    <property type="entry name" value="TPR-like_helical_dom_sf"/>
</dbReference>
<organism evidence="4">
    <name type="scientific">Erwinia amylovora ATCC BAA-2158</name>
    <dbReference type="NCBI Taxonomy" id="889211"/>
    <lineage>
        <taxon>Bacteria</taxon>
        <taxon>Pseudomonadati</taxon>
        <taxon>Pseudomonadota</taxon>
        <taxon>Gammaproteobacteria</taxon>
        <taxon>Enterobacterales</taxon>
        <taxon>Erwiniaceae</taxon>
        <taxon>Erwinia</taxon>
    </lineage>
</organism>
<reference evidence="4" key="1">
    <citation type="journal article" date="2011" name="J. Bacteriol.">
        <title>Genome Sequence of an Erwinia amylovora Strain with Pathogenicity Restricted to Rubus Plants.</title>
        <authorList>
            <person name="Powney R."/>
            <person name="Smits T.H."/>
            <person name="Sawbridge T."/>
            <person name="Frey B."/>
            <person name="Blom J."/>
            <person name="Frey J.E."/>
            <person name="Plummer K.M."/>
            <person name="Beer S.V."/>
            <person name="Luck J."/>
            <person name="Duffy B."/>
            <person name="Rodoni B."/>
        </authorList>
    </citation>
    <scope>NUCLEOTIDE SEQUENCE</scope>
    <source>
        <strain evidence="4">ATCC BAA-2158</strain>
    </source>
</reference>
<dbReference type="PRINTS" id="PR01595">
    <property type="entry name" value="SYCDCHAPRONE"/>
</dbReference>
<sequence length="189" mass="22007">MEYENMAEDSNSQDPSKNDDELEEYSANLIEAIQNGAVLKDVQCVSNGTMNDIYKIAYEFYHIGRLDDAISLFRFLCIYDFYNSEYAMGLAAVYHLKKDFRKAIDFYALSYSLSKEDYRPMFYAGQCNLMLRQEVLARKCFAIVMNRCTDLQLKEKAETYLSALDEINADTKSDCENKKTNRRNNEYTC</sequence>
<feature type="region of interest" description="Disordered" evidence="3">
    <location>
        <begin position="1"/>
        <end position="20"/>
    </location>
</feature>
<protein>
    <submittedName>
        <fullName evidence="4">Chaperone protein ipgC</fullName>
    </submittedName>
</protein>
<evidence type="ECO:0000256" key="3">
    <source>
        <dbReference type="SAM" id="MobiDB-lite"/>
    </source>
</evidence>
<evidence type="ECO:0000256" key="1">
    <source>
        <dbReference type="ARBA" id="ARBA00010244"/>
    </source>
</evidence>
<keyword evidence="2" id="KW-0143">Chaperone</keyword>
<dbReference type="AlphaFoldDB" id="E5B4Q3"/>
<gene>
    <name evidence="4" type="primary">bicA</name>
    <name evidence="4" type="ORF">EAIL5_1636</name>
</gene>
<dbReference type="InterPro" id="IPR011716">
    <property type="entry name" value="TPR-3"/>
</dbReference>
<name>E5B4Q3_ERWAM</name>
<dbReference type="PIRSF" id="PIRSF003165">
    <property type="entry name" value="Chaperone_SicA"/>
    <property type="match status" value="1"/>
</dbReference>
<accession>E5B4Q3</accession>
<evidence type="ECO:0000313" key="4">
    <source>
        <dbReference type="EMBL" id="CBX80456.1"/>
    </source>
</evidence>
<dbReference type="EMBL" id="FR719190">
    <property type="protein sequence ID" value="CBX80456.1"/>
    <property type="molecule type" value="Genomic_DNA"/>
</dbReference>
<dbReference type="InterPro" id="IPR005415">
    <property type="entry name" value="T3SS_Ca_resp_chp_LcrH/SycD"/>
</dbReference>
<dbReference type="Pfam" id="PF07720">
    <property type="entry name" value="TPR_3"/>
    <property type="match status" value="2"/>
</dbReference>
<dbReference type="NCBIfam" id="TIGR02552">
    <property type="entry name" value="LcrH_SycD"/>
    <property type="match status" value="1"/>
</dbReference>
<evidence type="ECO:0000256" key="2">
    <source>
        <dbReference type="ARBA" id="ARBA00023186"/>
    </source>
</evidence>
<dbReference type="Gene3D" id="1.25.40.10">
    <property type="entry name" value="Tetratricopeptide repeat domain"/>
    <property type="match status" value="1"/>
</dbReference>
<proteinExistence type="inferred from homology"/>